<dbReference type="EMBL" id="JAODUP010000238">
    <property type="protein sequence ID" value="KAK2155507.1"/>
    <property type="molecule type" value="Genomic_DNA"/>
</dbReference>
<organism evidence="3 4">
    <name type="scientific">Paralvinella palmiformis</name>
    <dbReference type="NCBI Taxonomy" id="53620"/>
    <lineage>
        <taxon>Eukaryota</taxon>
        <taxon>Metazoa</taxon>
        <taxon>Spiralia</taxon>
        <taxon>Lophotrochozoa</taxon>
        <taxon>Annelida</taxon>
        <taxon>Polychaeta</taxon>
        <taxon>Sedentaria</taxon>
        <taxon>Canalipalpata</taxon>
        <taxon>Terebellida</taxon>
        <taxon>Terebelliformia</taxon>
        <taxon>Alvinellidae</taxon>
        <taxon>Paralvinella</taxon>
    </lineage>
</organism>
<evidence type="ECO:0000313" key="4">
    <source>
        <dbReference type="Proteomes" id="UP001208570"/>
    </source>
</evidence>
<proteinExistence type="predicted"/>
<feature type="region of interest" description="Disordered" evidence="2">
    <location>
        <begin position="140"/>
        <end position="164"/>
    </location>
</feature>
<name>A0AAD9JMN5_9ANNE</name>
<feature type="coiled-coil region" evidence="1">
    <location>
        <begin position="793"/>
        <end position="820"/>
    </location>
</feature>
<gene>
    <name evidence="3" type="ORF">LSH36_238g03048</name>
</gene>
<feature type="region of interest" description="Disordered" evidence="2">
    <location>
        <begin position="738"/>
        <end position="788"/>
    </location>
</feature>
<feature type="compositionally biased region" description="Polar residues" evidence="2">
    <location>
        <begin position="150"/>
        <end position="164"/>
    </location>
</feature>
<feature type="region of interest" description="Disordered" evidence="2">
    <location>
        <begin position="532"/>
        <end position="565"/>
    </location>
</feature>
<keyword evidence="1" id="KW-0175">Coiled coil</keyword>
<protein>
    <recommendedName>
        <fullName evidence="5">Ligand-dependent nuclear receptor-interacting factor 1</fullName>
    </recommendedName>
</protein>
<feature type="region of interest" description="Disordered" evidence="2">
    <location>
        <begin position="452"/>
        <end position="479"/>
    </location>
</feature>
<sequence length="825" mass="89008">MTSRLQNESPKSVSTNLADTTVKQFGNDAASSSSTSPFDFGGVLNIQPVDEDNTEYMTVQINVNGISRDVRVPVPFLEERSSAAGEHKTVGDDSSGIFSKHRPELAERQIIKNLFTELEEQVEHHVRSITTSKINHDVNKNHISTADPGSGSSVNVTKSSTGSANSPIELDNVIVIAPDDDQQPPNDVRKETPVIGKSSISVTPASSTVHKTTATSGQMIVVSGMGTSEQYMIMAKKGDQTVLTPLTRLSSSSVGAVSGKSVLKLGTNRTGIFGKDGRLYVPVGPKSGQTSLVKMVIPPTMAAHRPPEAHCIKISNSALLSTTKTSVNTEVISVTSAHTPLPCQSSSVASAFSGRKADVISVSAGNESGNKGSVDDLRISSVCSLSTMPVTPPLVKDLNTRPANKGSDNDEAPGKGLLDVIMNDLKKPVSKTDIIRVDCRSSRKRRCIMKRDETSKVTSKKPRAWFKKSKGKSDQDRADHGVTDIKQEWLNGFKEDPVLRVAVEKLNLGPRFKTCNIYRLQQFLAYRRRQKKGEIQRNASDQMNTAKRRHDVKREEISKASSNETDLGDTKTIVPGRLVLIKTSTGSYILPMVPGLTLDGLVSSLKNGTMKLPPVTRQQPTFSNMDFHSGKTPSNPTQADNGKNSILLLPCAEQSMPNNVDLSLVKTESLDSGLTARAWQQLSSSGSPVSFNPFLPAPQSAGIVISKALSGLPPASSDSDDPAAVSAGKLSSLLKRPGKSGLPFVPKKKSKRCENQKSVIEIEDDEGSGELKSKSTDEEQADGATSLSSIDRIKLLKEKLREQEAAIERVRKQRQKTAQLLKDID</sequence>
<keyword evidence="4" id="KW-1185">Reference proteome</keyword>
<evidence type="ECO:0008006" key="5">
    <source>
        <dbReference type="Google" id="ProtNLM"/>
    </source>
</evidence>
<evidence type="ECO:0000256" key="2">
    <source>
        <dbReference type="SAM" id="MobiDB-lite"/>
    </source>
</evidence>
<feature type="region of interest" description="Disordered" evidence="2">
    <location>
        <begin position="393"/>
        <end position="415"/>
    </location>
</feature>
<evidence type="ECO:0000256" key="1">
    <source>
        <dbReference type="SAM" id="Coils"/>
    </source>
</evidence>
<comment type="caution">
    <text evidence="3">The sequence shown here is derived from an EMBL/GenBank/DDBJ whole genome shotgun (WGS) entry which is preliminary data.</text>
</comment>
<evidence type="ECO:0000313" key="3">
    <source>
        <dbReference type="EMBL" id="KAK2155507.1"/>
    </source>
</evidence>
<dbReference type="AlphaFoldDB" id="A0AAD9JMN5"/>
<dbReference type="Proteomes" id="UP001208570">
    <property type="component" value="Unassembled WGS sequence"/>
</dbReference>
<reference evidence="3" key="1">
    <citation type="journal article" date="2023" name="Mol. Biol. Evol.">
        <title>Third-Generation Sequencing Reveals the Adaptive Role of the Epigenome in Three Deep-Sea Polychaetes.</title>
        <authorList>
            <person name="Perez M."/>
            <person name="Aroh O."/>
            <person name="Sun Y."/>
            <person name="Lan Y."/>
            <person name="Juniper S.K."/>
            <person name="Young C.R."/>
            <person name="Angers B."/>
            <person name="Qian P.Y."/>
        </authorList>
    </citation>
    <scope>NUCLEOTIDE SEQUENCE</scope>
    <source>
        <strain evidence="3">P08H-3</strain>
    </source>
</reference>
<feature type="region of interest" description="Disordered" evidence="2">
    <location>
        <begin position="1"/>
        <end position="20"/>
    </location>
</feature>
<feature type="compositionally biased region" description="Basic residues" evidence="2">
    <location>
        <begin position="458"/>
        <end position="470"/>
    </location>
</feature>
<accession>A0AAD9JMN5</accession>